<protein>
    <submittedName>
        <fullName evidence="1">Uncharacterized protein</fullName>
    </submittedName>
</protein>
<evidence type="ECO:0000313" key="1">
    <source>
        <dbReference type="EMBL" id="KAJ7043312.1"/>
    </source>
</evidence>
<comment type="caution">
    <text evidence="1">The sequence shown here is derived from an EMBL/GenBank/DDBJ whole genome shotgun (WGS) entry which is preliminary data.</text>
</comment>
<dbReference type="Proteomes" id="UP001218188">
    <property type="component" value="Unassembled WGS sequence"/>
</dbReference>
<sequence>MRAQLVSRIHALAVSTFPWSQILALPAKRLKSPSKRSDRAALGSVWPTGTTCNHPVVPLIQINLIRKDPRLLCRLEIVSQQWSSFSSAPRVRLLRHLDDILDGYAFMALRVATVPIASPMENPSWSRRVRRLSKPGSSYLHTW</sequence>
<dbReference type="EMBL" id="JARJCM010000010">
    <property type="protein sequence ID" value="KAJ7043312.1"/>
    <property type="molecule type" value="Genomic_DNA"/>
</dbReference>
<accession>A0AAD6XB27</accession>
<gene>
    <name evidence="1" type="ORF">C8F04DRAFT_37156</name>
</gene>
<dbReference type="AlphaFoldDB" id="A0AAD6XB27"/>
<keyword evidence="2" id="KW-1185">Reference proteome</keyword>
<reference evidence="1" key="1">
    <citation type="submission" date="2023-03" db="EMBL/GenBank/DDBJ databases">
        <title>Massive genome expansion in bonnet fungi (Mycena s.s.) driven by repeated elements and novel gene families across ecological guilds.</title>
        <authorList>
            <consortium name="Lawrence Berkeley National Laboratory"/>
            <person name="Harder C.B."/>
            <person name="Miyauchi S."/>
            <person name="Viragh M."/>
            <person name="Kuo A."/>
            <person name="Thoen E."/>
            <person name="Andreopoulos B."/>
            <person name="Lu D."/>
            <person name="Skrede I."/>
            <person name="Drula E."/>
            <person name="Henrissat B."/>
            <person name="Morin E."/>
            <person name="Kohler A."/>
            <person name="Barry K."/>
            <person name="LaButti K."/>
            <person name="Morin E."/>
            <person name="Salamov A."/>
            <person name="Lipzen A."/>
            <person name="Mereny Z."/>
            <person name="Hegedus B."/>
            <person name="Baldrian P."/>
            <person name="Stursova M."/>
            <person name="Weitz H."/>
            <person name="Taylor A."/>
            <person name="Grigoriev I.V."/>
            <person name="Nagy L.G."/>
            <person name="Martin F."/>
            <person name="Kauserud H."/>
        </authorList>
    </citation>
    <scope>NUCLEOTIDE SEQUENCE</scope>
    <source>
        <strain evidence="1">CBHHK200</strain>
    </source>
</reference>
<proteinExistence type="predicted"/>
<evidence type="ECO:0000313" key="2">
    <source>
        <dbReference type="Proteomes" id="UP001218188"/>
    </source>
</evidence>
<name>A0AAD6XB27_9AGAR</name>
<organism evidence="1 2">
    <name type="scientific">Mycena alexandri</name>
    <dbReference type="NCBI Taxonomy" id="1745969"/>
    <lineage>
        <taxon>Eukaryota</taxon>
        <taxon>Fungi</taxon>
        <taxon>Dikarya</taxon>
        <taxon>Basidiomycota</taxon>
        <taxon>Agaricomycotina</taxon>
        <taxon>Agaricomycetes</taxon>
        <taxon>Agaricomycetidae</taxon>
        <taxon>Agaricales</taxon>
        <taxon>Marasmiineae</taxon>
        <taxon>Mycenaceae</taxon>
        <taxon>Mycena</taxon>
    </lineage>
</organism>